<evidence type="ECO:0000313" key="7">
    <source>
        <dbReference type="EMBL" id="QIP42348.1"/>
    </source>
</evidence>
<dbReference type="SUPFAM" id="SSF46689">
    <property type="entry name" value="Homeodomain-like"/>
    <property type="match status" value="1"/>
</dbReference>
<dbReference type="InterPro" id="IPR039538">
    <property type="entry name" value="BetI_C"/>
</dbReference>
<dbReference type="PANTHER" id="PTHR30055:SF241">
    <property type="entry name" value="TRANSCRIPTIONAL REGULATORY PROTEIN"/>
    <property type="match status" value="1"/>
</dbReference>
<dbReference type="Pfam" id="PF13977">
    <property type="entry name" value="TetR_C_6"/>
    <property type="match status" value="1"/>
</dbReference>
<evidence type="ECO:0000259" key="6">
    <source>
        <dbReference type="PROSITE" id="PS50977"/>
    </source>
</evidence>
<dbReference type="PRINTS" id="PR00455">
    <property type="entry name" value="HTHTETR"/>
</dbReference>
<evidence type="ECO:0000256" key="2">
    <source>
        <dbReference type="ARBA" id="ARBA00023015"/>
    </source>
</evidence>
<keyword evidence="2" id="KW-0805">Transcription regulation</keyword>
<dbReference type="EMBL" id="CP050124">
    <property type="protein sequence ID" value="QIP42348.1"/>
    <property type="molecule type" value="Genomic_DNA"/>
</dbReference>
<feature type="DNA-binding region" description="H-T-H motif" evidence="5">
    <location>
        <begin position="34"/>
        <end position="53"/>
    </location>
</feature>
<evidence type="ECO:0000256" key="5">
    <source>
        <dbReference type="PROSITE-ProRule" id="PRU00335"/>
    </source>
</evidence>
<evidence type="ECO:0000256" key="1">
    <source>
        <dbReference type="ARBA" id="ARBA00022491"/>
    </source>
</evidence>
<dbReference type="AlphaFoldDB" id="A0A1Q4K1F0"/>
<keyword evidence="4" id="KW-0804">Transcription</keyword>
<dbReference type="RefSeq" id="WP_030535226.1">
    <property type="nucleotide sequence ID" value="NZ_AP018733.1"/>
</dbReference>
<evidence type="ECO:0000256" key="3">
    <source>
        <dbReference type="ARBA" id="ARBA00023125"/>
    </source>
</evidence>
<dbReference type="GO" id="GO:0003700">
    <property type="term" value="F:DNA-binding transcription factor activity"/>
    <property type="evidence" value="ECO:0007669"/>
    <property type="project" value="TreeGrafter"/>
</dbReference>
<name>A0A1Q4K1F0_RHOER</name>
<dbReference type="PROSITE" id="PS50977">
    <property type="entry name" value="HTH_TETR_2"/>
    <property type="match status" value="1"/>
</dbReference>
<reference evidence="7 8" key="1">
    <citation type="submission" date="2020-03" db="EMBL/GenBank/DDBJ databases">
        <title>Screen low temperature-resistant strains for efficient degradation of petroleum hydrocarbons under the low temperature.</title>
        <authorList>
            <person name="Wang Y."/>
            <person name="Chen J."/>
        </authorList>
    </citation>
    <scope>NUCLEOTIDE SEQUENCE [LARGE SCALE GENOMIC DNA]</scope>
    <source>
        <strain evidence="7 8">KB1</strain>
    </source>
</reference>
<dbReference type="SUPFAM" id="SSF48498">
    <property type="entry name" value="Tetracyclin repressor-like, C-terminal domain"/>
    <property type="match status" value="1"/>
</dbReference>
<dbReference type="PANTHER" id="PTHR30055">
    <property type="entry name" value="HTH-TYPE TRANSCRIPTIONAL REGULATOR RUTR"/>
    <property type="match status" value="1"/>
</dbReference>
<dbReference type="InterPro" id="IPR036271">
    <property type="entry name" value="Tet_transcr_reg_TetR-rel_C_sf"/>
</dbReference>
<dbReference type="Pfam" id="PF00440">
    <property type="entry name" value="TetR_N"/>
    <property type="match status" value="1"/>
</dbReference>
<accession>A0A1Q4K1F0</accession>
<evidence type="ECO:0000313" key="8">
    <source>
        <dbReference type="Proteomes" id="UP000502345"/>
    </source>
</evidence>
<gene>
    <name evidence="7" type="ORF">G9444_5105</name>
</gene>
<dbReference type="GO" id="GO:0000976">
    <property type="term" value="F:transcription cis-regulatory region binding"/>
    <property type="evidence" value="ECO:0007669"/>
    <property type="project" value="TreeGrafter"/>
</dbReference>
<dbReference type="OrthoDB" id="7252896at2"/>
<evidence type="ECO:0000256" key="4">
    <source>
        <dbReference type="ARBA" id="ARBA00023163"/>
    </source>
</evidence>
<dbReference type="InterPro" id="IPR050109">
    <property type="entry name" value="HTH-type_TetR-like_transc_reg"/>
</dbReference>
<keyword evidence="1" id="KW-0678">Repressor</keyword>
<proteinExistence type="predicted"/>
<dbReference type="InterPro" id="IPR001647">
    <property type="entry name" value="HTH_TetR"/>
</dbReference>
<dbReference type="InterPro" id="IPR009057">
    <property type="entry name" value="Homeodomain-like_sf"/>
</dbReference>
<dbReference type="Gene3D" id="1.10.357.10">
    <property type="entry name" value="Tetracycline Repressor, domain 2"/>
    <property type="match status" value="1"/>
</dbReference>
<dbReference type="Proteomes" id="UP000502345">
    <property type="component" value="Chromosome"/>
</dbReference>
<keyword evidence="3 5" id="KW-0238">DNA-binding</keyword>
<sequence>MARLTRQEAQAMTRETLLATAVEHFLDRGYAAASLDQIAEDAGYSKGAVYSNFKNKDELCAEVLGRIRLTKVGEITSQLGANSTLDDAVAEFARWAERTIGDKRWTLLEVEFSVRSRHSEEIREKIATGADQVRGLIAGVVQHLAESNGVTPALDPNAAALRILSVGIGLGLQRAISPELPVDPLVDTLREILLGG</sequence>
<organism evidence="7 8">
    <name type="scientific">Rhodococcus erythropolis</name>
    <name type="common">Arthrobacter picolinophilus</name>
    <dbReference type="NCBI Taxonomy" id="1833"/>
    <lineage>
        <taxon>Bacteria</taxon>
        <taxon>Bacillati</taxon>
        <taxon>Actinomycetota</taxon>
        <taxon>Actinomycetes</taxon>
        <taxon>Mycobacteriales</taxon>
        <taxon>Nocardiaceae</taxon>
        <taxon>Rhodococcus</taxon>
        <taxon>Rhodococcus erythropolis group</taxon>
    </lineage>
</organism>
<protein>
    <submittedName>
        <fullName evidence="7">TetR family transcriptional regulator</fullName>
    </submittedName>
</protein>
<dbReference type="STRING" id="1833.XU06_23410"/>
<feature type="domain" description="HTH tetR-type" evidence="6">
    <location>
        <begin position="11"/>
        <end position="71"/>
    </location>
</feature>